<keyword evidence="6 11" id="KW-0067">ATP-binding</keyword>
<keyword evidence="4 11" id="KW-0436">Ligase</keyword>
<evidence type="ECO:0000256" key="5">
    <source>
        <dbReference type="ARBA" id="ARBA00022741"/>
    </source>
</evidence>
<feature type="domain" description="Leucyl-tRNA synthetase editing" evidence="15">
    <location>
        <begin position="232"/>
        <end position="413"/>
    </location>
</feature>
<dbReference type="Gene3D" id="3.40.50.620">
    <property type="entry name" value="HUPs"/>
    <property type="match status" value="2"/>
</dbReference>
<evidence type="ECO:0000256" key="11">
    <source>
        <dbReference type="RuleBase" id="RU363035"/>
    </source>
</evidence>
<dbReference type="GO" id="GO:0002161">
    <property type="term" value="F:aminoacyl-tRNA deacylase activity"/>
    <property type="evidence" value="ECO:0007669"/>
    <property type="project" value="InterPro"/>
</dbReference>
<feature type="domain" description="Methionyl/Valyl/Leucyl/Isoleucyl-tRNA synthetase anticodon-binding" evidence="13">
    <location>
        <begin position="716"/>
        <end position="839"/>
    </location>
</feature>
<evidence type="ECO:0000313" key="17">
    <source>
        <dbReference type="Proteomes" id="UP000242525"/>
    </source>
</evidence>
<comment type="similarity">
    <text evidence="2 11">Belongs to the class-I aminoacyl-tRNA synthetase family.</text>
</comment>
<dbReference type="STRING" id="1173061.A0A0J9XFB9"/>
<dbReference type="GO" id="GO:0005759">
    <property type="term" value="C:mitochondrial matrix"/>
    <property type="evidence" value="ECO:0007669"/>
    <property type="project" value="UniProtKB-SubCell"/>
</dbReference>
<dbReference type="InterPro" id="IPR014729">
    <property type="entry name" value="Rossmann-like_a/b/a_fold"/>
</dbReference>
<dbReference type="InterPro" id="IPR015413">
    <property type="entry name" value="Methionyl/Leucyl_tRNA_Synth"/>
</dbReference>
<dbReference type="CDD" id="cd00812">
    <property type="entry name" value="LeuRS_core"/>
    <property type="match status" value="1"/>
</dbReference>
<evidence type="ECO:0000313" key="16">
    <source>
        <dbReference type="EMBL" id="CDO56075.1"/>
    </source>
</evidence>
<comment type="caution">
    <text evidence="16">The sequence shown here is derived from an EMBL/GenBank/DDBJ whole genome shotgun (WGS) entry which is preliminary data.</text>
</comment>
<evidence type="ECO:0000256" key="1">
    <source>
        <dbReference type="ARBA" id="ARBA00004305"/>
    </source>
</evidence>
<dbReference type="SUPFAM" id="SSF50677">
    <property type="entry name" value="ValRS/IleRS/LeuRS editing domain"/>
    <property type="match status" value="1"/>
</dbReference>
<evidence type="ECO:0000256" key="6">
    <source>
        <dbReference type="ARBA" id="ARBA00022840"/>
    </source>
</evidence>
<dbReference type="EMBL" id="CCBN010000013">
    <property type="protein sequence ID" value="CDO56075.1"/>
    <property type="molecule type" value="Genomic_DNA"/>
</dbReference>
<dbReference type="EC" id="6.1.1.4" evidence="3"/>
<evidence type="ECO:0000256" key="9">
    <source>
        <dbReference type="ARBA" id="ARBA00030520"/>
    </source>
</evidence>
<dbReference type="HAMAP" id="MF_00049_B">
    <property type="entry name" value="Leu_tRNA_synth_B"/>
    <property type="match status" value="1"/>
</dbReference>
<dbReference type="Pfam" id="PF00133">
    <property type="entry name" value="tRNA-synt_1"/>
    <property type="match status" value="1"/>
</dbReference>
<evidence type="ECO:0000259" key="14">
    <source>
        <dbReference type="Pfam" id="PF09334"/>
    </source>
</evidence>
<dbReference type="Proteomes" id="UP000242525">
    <property type="component" value="Unassembled WGS sequence"/>
</dbReference>
<dbReference type="InterPro" id="IPR009080">
    <property type="entry name" value="tRNAsynth_Ia_anticodon-bd"/>
</dbReference>
<evidence type="ECO:0000256" key="4">
    <source>
        <dbReference type="ARBA" id="ARBA00022598"/>
    </source>
</evidence>
<dbReference type="PRINTS" id="PR00985">
    <property type="entry name" value="TRNASYNTHLEU"/>
</dbReference>
<dbReference type="Gene3D" id="1.10.730.10">
    <property type="entry name" value="Isoleucyl-tRNA Synthetase, Domain 1"/>
    <property type="match status" value="2"/>
</dbReference>
<feature type="domain" description="Aminoacyl-tRNA synthetase class Ia" evidence="12">
    <location>
        <begin position="428"/>
        <end position="554"/>
    </location>
</feature>
<dbReference type="InterPro" id="IPR001412">
    <property type="entry name" value="aa-tRNA-synth_I_CS"/>
</dbReference>
<dbReference type="GO" id="GO:0004823">
    <property type="term" value="F:leucine-tRNA ligase activity"/>
    <property type="evidence" value="ECO:0007669"/>
    <property type="project" value="UniProtKB-EC"/>
</dbReference>
<evidence type="ECO:0000259" key="13">
    <source>
        <dbReference type="Pfam" id="PF08264"/>
    </source>
</evidence>
<proteinExistence type="inferred from homology"/>
<dbReference type="FunFam" id="3.40.50.620:FF:000100">
    <property type="entry name" value="probable leucine--tRNA ligase, mitochondrial"/>
    <property type="match status" value="1"/>
</dbReference>
<accession>A0A0J9XFB9</accession>
<name>A0A0J9XFB9_GEOCN</name>
<dbReference type="InterPro" id="IPR025709">
    <property type="entry name" value="Leu_tRNA-synth_edit"/>
</dbReference>
<evidence type="ECO:0000256" key="8">
    <source>
        <dbReference type="ARBA" id="ARBA00023146"/>
    </source>
</evidence>
<evidence type="ECO:0000259" key="12">
    <source>
        <dbReference type="Pfam" id="PF00133"/>
    </source>
</evidence>
<dbReference type="Pfam" id="PF13603">
    <property type="entry name" value="tRNA-synt_1_2"/>
    <property type="match status" value="1"/>
</dbReference>
<comment type="catalytic activity">
    <reaction evidence="10">
        <text>tRNA(Leu) + L-leucine + ATP = L-leucyl-tRNA(Leu) + AMP + diphosphate</text>
        <dbReference type="Rhea" id="RHEA:11688"/>
        <dbReference type="Rhea" id="RHEA-COMP:9613"/>
        <dbReference type="Rhea" id="RHEA-COMP:9622"/>
        <dbReference type="ChEBI" id="CHEBI:30616"/>
        <dbReference type="ChEBI" id="CHEBI:33019"/>
        <dbReference type="ChEBI" id="CHEBI:57427"/>
        <dbReference type="ChEBI" id="CHEBI:78442"/>
        <dbReference type="ChEBI" id="CHEBI:78494"/>
        <dbReference type="ChEBI" id="CHEBI:456215"/>
        <dbReference type="EC" id="6.1.1.4"/>
    </reaction>
</comment>
<dbReference type="PANTHER" id="PTHR43740:SF2">
    <property type="entry name" value="LEUCINE--TRNA LIGASE, MITOCHONDRIAL"/>
    <property type="match status" value="1"/>
</dbReference>
<sequence>MANPNYASLKPLSTQELDKKWIDIWKEKPARLAKVGSETKDLENYYALSMIPYPSGNLHIGHLRVYTISDVLARYRRMNGFKVIHAMGWDAFGLPAENAAIERGIDANVWTQSNIVKMREQMNTMLADFDWEREFISCNPDYYKWTQKLFLLLREKGLAYQKESMVNWDPVEKTVLANEQVDADGRSWRSGAIVEKKMLSQWFLGITEFAEPLLNDLNLLDQWPERVKTMQKNWIGKSEGAKVIFPVQEGHDLKELQTFTTRPDTLFGLQYLAIATNNPIALEYAKKLPELAKFIEESKDLPDDTKAGFKIPDFYVANPLTPEVFDIPVFVAPYVVGDYGHGSVMGCPGHDTRDFGFWTENMPNQPIKSVINPPKDHEVSEEIYTGKQGFLNDNCGPFSGLSSSEGGKKIVELLSQKQLGGFDVQWRLRDWLISRQRFWGAPIPIIHCDSCGTVPVPDEDLPVLLPEGLGAPLSHSEEFAHTHCPSCGGEAKRETDTMDTFMDSSWYFFRYTDPKNDKSIFSYEKASELMPVDIYIGGIEHAILHLLYSRFISKFLHSNNNWSGGDLNGEPVRRLVTQGMVHGKTFNDPDTGKFLKPDEVDLTNPDKPLVKKTGKEAFITFEKMSKSKYNGANPEECIQKHGADATRAHILFQAPVEDVLSWDEGKIVGIKRWLSKIKTFTEKVSDDLDSARESGKLEDIVSKSRSLDIAKLSGEDRKLWIDVQKLLRSITNSFHDDLSLNTVISDYMKLTNFITSSKKVSTPVLLYSFESLLKAISPVAPATAEECWELIQKSVNPTNQWTSIFKEDWPKLEEIPAELGRFSIIINGKRRFVLNAPKNLVGNDQALRDLILKSEDAQEWLAGKNITNFIVPPKGFAVTINTD</sequence>
<organism evidence="16 17">
    <name type="scientific">Geotrichum candidum</name>
    <name type="common">Oospora lactis</name>
    <name type="synonym">Dipodascus geotrichum</name>
    <dbReference type="NCBI Taxonomy" id="1173061"/>
    <lineage>
        <taxon>Eukaryota</taxon>
        <taxon>Fungi</taxon>
        <taxon>Dikarya</taxon>
        <taxon>Ascomycota</taxon>
        <taxon>Saccharomycotina</taxon>
        <taxon>Dipodascomycetes</taxon>
        <taxon>Dipodascales</taxon>
        <taxon>Dipodascaceae</taxon>
        <taxon>Geotrichum</taxon>
    </lineage>
</organism>
<dbReference type="GO" id="GO:0006429">
    <property type="term" value="P:leucyl-tRNA aminoacylation"/>
    <property type="evidence" value="ECO:0007669"/>
    <property type="project" value="InterPro"/>
</dbReference>
<evidence type="ECO:0000259" key="15">
    <source>
        <dbReference type="Pfam" id="PF13603"/>
    </source>
</evidence>
<gene>
    <name evidence="16" type="ORF">BN980_GECA13s02617g</name>
</gene>
<dbReference type="SUPFAM" id="SSF47323">
    <property type="entry name" value="Anticodon-binding domain of a subclass of class I aminoacyl-tRNA synthetases"/>
    <property type="match status" value="1"/>
</dbReference>
<evidence type="ECO:0000256" key="7">
    <source>
        <dbReference type="ARBA" id="ARBA00022917"/>
    </source>
</evidence>
<feature type="domain" description="Methionyl/Leucyl tRNA synthetase" evidence="14">
    <location>
        <begin position="49"/>
        <end position="182"/>
    </location>
</feature>
<dbReference type="SUPFAM" id="SSF52374">
    <property type="entry name" value="Nucleotidylyl transferase"/>
    <property type="match status" value="1"/>
</dbReference>
<dbReference type="AlphaFoldDB" id="A0A0J9XFB9"/>
<protein>
    <recommendedName>
        <fullName evidence="3">leucine--tRNA ligase</fullName>
        <ecNumber evidence="3">6.1.1.4</ecNumber>
    </recommendedName>
    <alternativeName>
        <fullName evidence="9">Leucyl-tRNA synthetase</fullName>
    </alternativeName>
</protein>
<dbReference type="Pfam" id="PF09334">
    <property type="entry name" value="tRNA-synt_1g"/>
    <property type="match status" value="1"/>
</dbReference>
<dbReference type="GO" id="GO:0032543">
    <property type="term" value="P:mitochondrial translation"/>
    <property type="evidence" value="ECO:0007669"/>
    <property type="project" value="TreeGrafter"/>
</dbReference>
<dbReference type="InterPro" id="IPR009008">
    <property type="entry name" value="Val/Leu/Ile-tRNA-synth_edit"/>
</dbReference>
<dbReference type="PANTHER" id="PTHR43740">
    <property type="entry name" value="LEUCYL-TRNA SYNTHETASE"/>
    <property type="match status" value="1"/>
</dbReference>
<keyword evidence="5 11" id="KW-0547">Nucleotide-binding</keyword>
<comment type="subcellular location">
    <subcellularLocation>
        <location evidence="1">Mitochondrion matrix</location>
    </subcellularLocation>
</comment>
<reference evidence="16" key="1">
    <citation type="submission" date="2014-03" db="EMBL/GenBank/DDBJ databases">
        <authorList>
            <person name="Casaregola S."/>
        </authorList>
    </citation>
    <scope>NUCLEOTIDE SEQUENCE [LARGE SCALE GENOMIC DNA]</scope>
    <source>
        <strain evidence="16">CLIB 918</strain>
    </source>
</reference>
<dbReference type="FunFam" id="3.40.50.620:FF:000003">
    <property type="entry name" value="Leucine--tRNA ligase"/>
    <property type="match status" value="1"/>
</dbReference>
<dbReference type="InterPro" id="IPR002302">
    <property type="entry name" value="Leu-tRNA-ligase"/>
</dbReference>
<keyword evidence="17" id="KW-1185">Reference proteome</keyword>
<dbReference type="InterPro" id="IPR002300">
    <property type="entry name" value="aa-tRNA-synth_Ia"/>
</dbReference>
<keyword evidence="7 11" id="KW-0648">Protein biosynthesis</keyword>
<keyword evidence="8 11" id="KW-0030">Aminoacyl-tRNA synthetase</keyword>
<dbReference type="Pfam" id="PF08264">
    <property type="entry name" value="Anticodon_1"/>
    <property type="match status" value="1"/>
</dbReference>
<dbReference type="PROSITE" id="PS00178">
    <property type="entry name" value="AA_TRNA_LIGASE_I"/>
    <property type="match status" value="1"/>
</dbReference>
<dbReference type="GO" id="GO:0005524">
    <property type="term" value="F:ATP binding"/>
    <property type="evidence" value="ECO:0007669"/>
    <property type="project" value="UniProtKB-KW"/>
</dbReference>
<dbReference type="NCBIfam" id="TIGR00396">
    <property type="entry name" value="leuS_bact"/>
    <property type="match status" value="1"/>
</dbReference>
<dbReference type="OrthoDB" id="15954at2759"/>
<evidence type="ECO:0000256" key="3">
    <source>
        <dbReference type="ARBA" id="ARBA00013164"/>
    </source>
</evidence>
<evidence type="ECO:0000256" key="2">
    <source>
        <dbReference type="ARBA" id="ARBA00005594"/>
    </source>
</evidence>
<evidence type="ECO:0000256" key="10">
    <source>
        <dbReference type="ARBA" id="ARBA00047469"/>
    </source>
</evidence>
<dbReference type="InterPro" id="IPR013155">
    <property type="entry name" value="M/V/L/I-tRNA-synth_anticd-bd"/>
</dbReference>